<proteinExistence type="predicted"/>
<keyword evidence="1" id="KW-0472">Membrane</keyword>
<dbReference type="Proteomes" id="UP000007799">
    <property type="component" value="Unassembled WGS sequence"/>
</dbReference>
<dbReference type="RefSeq" id="XP_004990752.1">
    <property type="nucleotide sequence ID" value="XM_004990695.1"/>
</dbReference>
<organism evidence="3">
    <name type="scientific">Salpingoeca rosetta (strain ATCC 50818 / BSB-021)</name>
    <dbReference type="NCBI Taxonomy" id="946362"/>
    <lineage>
        <taxon>Eukaryota</taxon>
        <taxon>Choanoflagellata</taxon>
        <taxon>Craspedida</taxon>
        <taxon>Salpingoecidae</taxon>
        <taxon>Salpingoeca</taxon>
    </lineage>
</organism>
<keyword evidence="3" id="KW-1185">Reference proteome</keyword>
<dbReference type="KEGG" id="sre:PTSG_08504"/>
<feature type="transmembrane region" description="Helical" evidence="1">
    <location>
        <begin position="38"/>
        <end position="59"/>
    </location>
</feature>
<dbReference type="EMBL" id="GL832977">
    <property type="protein sequence ID" value="EGD77408.1"/>
    <property type="molecule type" value="Genomic_DNA"/>
</dbReference>
<gene>
    <name evidence="2" type="ORF">PTSG_08504</name>
</gene>
<keyword evidence="1" id="KW-1133">Transmembrane helix</keyword>
<evidence type="ECO:0000313" key="3">
    <source>
        <dbReference type="Proteomes" id="UP000007799"/>
    </source>
</evidence>
<sequence>MPQVHAFEHLPYLVEEAHERRQREEEKQKARRKRRRRFLVFLCVGMIALCAVIAIPVVLVTEPTASTTGAAKGNNNNPNAAFSPTRTCQEQAQDCVDQHAKDTNITSFITCATADGHHTTLALVEFGLCMAECTGQPCKNSRAPTTTRGTLQCWQDAH</sequence>
<dbReference type="InParanoid" id="F2UJV9"/>
<name>F2UJV9_SALR5</name>
<keyword evidence="1" id="KW-0812">Transmembrane</keyword>
<protein>
    <submittedName>
        <fullName evidence="2">Uncharacterized protein</fullName>
    </submittedName>
</protein>
<evidence type="ECO:0000256" key="1">
    <source>
        <dbReference type="SAM" id="Phobius"/>
    </source>
</evidence>
<evidence type="ECO:0000313" key="2">
    <source>
        <dbReference type="EMBL" id="EGD77408.1"/>
    </source>
</evidence>
<accession>F2UJV9</accession>
<dbReference type="AlphaFoldDB" id="F2UJV9"/>
<reference evidence="2" key="1">
    <citation type="submission" date="2009-08" db="EMBL/GenBank/DDBJ databases">
        <title>Annotation of Salpingoeca rosetta.</title>
        <authorList>
            <consortium name="The Broad Institute Genome Sequencing Platform"/>
            <person name="Russ C."/>
            <person name="Cuomo C."/>
            <person name="Burger G."/>
            <person name="Gray M.W."/>
            <person name="Holland P.W.H."/>
            <person name="King N."/>
            <person name="Lang F.B.F."/>
            <person name="Roger A.J."/>
            <person name="Ruiz-Trillo I."/>
            <person name="Young S.K."/>
            <person name="Zeng Q."/>
            <person name="Gargeya S."/>
            <person name="Alvarado L."/>
            <person name="Berlin A."/>
            <person name="Chapman S.B."/>
            <person name="Chen Z."/>
            <person name="Freedman E."/>
            <person name="Gellesch M."/>
            <person name="Goldberg J."/>
            <person name="Griggs A."/>
            <person name="Gujja S."/>
            <person name="Heilman E."/>
            <person name="Heiman D."/>
            <person name="Howarth C."/>
            <person name="Mehta T."/>
            <person name="Neiman D."/>
            <person name="Pearson M."/>
            <person name="Roberts A."/>
            <person name="Saif S."/>
            <person name="Shea T."/>
            <person name="Shenoy N."/>
            <person name="Sisk P."/>
            <person name="Stolte C."/>
            <person name="Sykes S."/>
            <person name="White J."/>
            <person name="Yandava C."/>
            <person name="Haas B."/>
            <person name="Nusbaum C."/>
            <person name="Birren B."/>
        </authorList>
    </citation>
    <scope>NUCLEOTIDE SEQUENCE [LARGE SCALE GENOMIC DNA]</scope>
    <source>
        <strain evidence="2">ATCC 50818</strain>
    </source>
</reference>
<dbReference type="GeneID" id="16071310"/>